<accession>A0A163TUH9</accession>
<dbReference type="InterPro" id="IPR006683">
    <property type="entry name" value="Thioestr_dom"/>
</dbReference>
<dbReference type="Gene3D" id="3.10.129.10">
    <property type="entry name" value="Hotdog Thioesterase"/>
    <property type="match status" value="1"/>
</dbReference>
<organism evidence="3 4">
    <name type="scientific">Paenibacillus elgii</name>
    <dbReference type="NCBI Taxonomy" id="189691"/>
    <lineage>
        <taxon>Bacteria</taxon>
        <taxon>Bacillati</taxon>
        <taxon>Bacillota</taxon>
        <taxon>Bacilli</taxon>
        <taxon>Bacillales</taxon>
        <taxon>Paenibacillaceae</taxon>
        <taxon>Paenibacillus</taxon>
    </lineage>
</organism>
<evidence type="ECO:0000313" key="3">
    <source>
        <dbReference type="EMBL" id="KZE72390.1"/>
    </source>
</evidence>
<feature type="domain" description="Thioesterase" evidence="2">
    <location>
        <begin position="50"/>
        <end position="127"/>
    </location>
</feature>
<name>A0A163TUH9_9BACL</name>
<dbReference type="RefSeq" id="WP_063187659.1">
    <property type="nucleotide sequence ID" value="NZ_LQRA01000103.1"/>
</dbReference>
<dbReference type="EMBL" id="LQRA01000103">
    <property type="protein sequence ID" value="KZE72390.1"/>
    <property type="molecule type" value="Genomic_DNA"/>
</dbReference>
<evidence type="ECO:0000313" key="4">
    <source>
        <dbReference type="Proteomes" id="UP000076563"/>
    </source>
</evidence>
<dbReference type="NCBIfam" id="TIGR00369">
    <property type="entry name" value="unchar_dom_1"/>
    <property type="match status" value="1"/>
</dbReference>
<comment type="caution">
    <text evidence="3">The sequence shown here is derived from an EMBL/GenBank/DDBJ whole genome shotgun (WGS) entry which is preliminary data.</text>
</comment>
<sequence>MTILEYYRKVLNGELEQSPVERLMGLKLISIEEGEATYEMQASEQHANPQGTCNGGIIGILADMAMGLAYGSTLQQGETFTTIEMKVNFFRPVWNTKIIAYATLYKCGQTIGFVQCNITDENGKLVAHASSTCMTLRGDKAQGR</sequence>
<dbReference type="OrthoDB" id="328435at2"/>
<dbReference type="AlphaFoldDB" id="A0A163TUH9"/>
<dbReference type="Proteomes" id="UP000076563">
    <property type="component" value="Unassembled WGS sequence"/>
</dbReference>
<dbReference type="STRING" id="1007103.GCA_000213315_00556"/>
<dbReference type="CDD" id="cd03443">
    <property type="entry name" value="PaaI_thioesterase"/>
    <property type="match status" value="1"/>
</dbReference>
<dbReference type="Pfam" id="PF03061">
    <property type="entry name" value="4HBT"/>
    <property type="match status" value="1"/>
</dbReference>
<proteinExistence type="predicted"/>
<dbReference type="eggNOG" id="COG2050">
    <property type="taxonomic scope" value="Bacteria"/>
</dbReference>
<evidence type="ECO:0000259" key="2">
    <source>
        <dbReference type="Pfam" id="PF03061"/>
    </source>
</evidence>
<dbReference type="GO" id="GO:0016289">
    <property type="term" value="F:acyl-CoA hydrolase activity"/>
    <property type="evidence" value="ECO:0007669"/>
    <property type="project" value="TreeGrafter"/>
</dbReference>
<gene>
    <name evidence="3" type="ORF">AV654_33790</name>
</gene>
<dbReference type="PANTHER" id="PTHR42856:SF1">
    <property type="entry name" value="ACYL-COENZYME A THIOESTERASE PAAI"/>
    <property type="match status" value="1"/>
</dbReference>
<dbReference type="InterPro" id="IPR052723">
    <property type="entry name" value="Acyl-CoA_thioesterase_PaaI"/>
</dbReference>
<reference evidence="4" key="1">
    <citation type="submission" date="2016-01" db="EMBL/GenBank/DDBJ databases">
        <title>Draft genome of Chromobacterium sp. F49.</title>
        <authorList>
            <person name="Hong K.W."/>
        </authorList>
    </citation>
    <scope>NUCLEOTIDE SEQUENCE [LARGE SCALE GENOMIC DNA]</scope>
    <source>
        <strain evidence="4">M63</strain>
    </source>
</reference>
<keyword evidence="4" id="KW-1185">Reference proteome</keyword>
<keyword evidence="1" id="KW-0378">Hydrolase</keyword>
<dbReference type="PANTHER" id="PTHR42856">
    <property type="entry name" value="ACYL-COENZYME A THIOESTERASE PAAI"/>
    <property type="match status" value="1"/>
</dbReference>
<dbReference type="InterPro" id="IPR003736">
    <property type="entry name" value="PAAI_dom"/>
</dbReference>
<dbReference type="SUPFAM" id="SSF54637">
    <property type="entry name" value="Thioesterase/thiol ester dehydrase-isomerase"/>
    <property type="match status" value="1"/>
</dbReference>
<evidence type="ECO:0000256" key="1">
    <source>
        <dbReference type="ARBA" id="ARBA00022801"/>
    </source>
</evidence>
<dbReference type="InterPro" id="IPR029069">
    <property type="entry name" value="HotDog_dom_sf"/>
</dbReference>
<protein>
    <submittedName>
        <fullName evidence="3">DUF4442 domain-containing protein</fullName>
    </submittedName>
</protein>